<dbReference type="Proteomes" id="UP000037043">
    <property type="component" value="Unassembled WGS sequence"/>
</dbReference>
<dbReference type="STRING" id="36844.SAMN04488501_102231"/>
<evidence type="ECO:0000313" key="2">
    <source>
        <dbReference type="Proteomes" id="UP000037043"/>
    </source>
</evidence>
<keyword evidence="2" id="KW-1185">Reference proteome</keyword>
<comment type="caution">
    <text evidence="1">The sequence shown here is derived from an EMBL/GenBank/DDBJ whole genome shotgun (WGS) entry which is preliminary data.</text>
</comment>
<proteinExistence type="predicted"/>
<dbReference type="EMBL" id="LHUR01000022">
    <property type="protein sequence ID" value="KOA19674.1"/>
    <property type="molecule type" value="Genomic_DNA"/>
</dbReference>
<organism evidence="1 2">
    <name type="scientific">Clostridium homopropionicum DSM 5847</name>
    <dbReference type="NCBI Taxonomy" id="1121318"/>
    <lineage>
        <taxon>Bacteria</taxon>
        <taxon>Bacillati</taxon>
        <taxon>Bacillota</taxon>
        <taxon>Clostridia</taxon>
        <taxon>Eubacteriales</taxon>
        <taxon>Clostridiaceae</taxon>
        <taxon>Clostridium</taxon>
    </lineage>
</organism>
<protein>
    <recommendedName>
        <fullName evidence="3">WYL domain-containing protein</fullName>
    </recommendedName>
</protein>
<reference evidence="2" key="1">
    <citation type="submission" date="2015-08" db="EMBL/GenBank/DDBJ databases">
        <title>Genome sequence of the strict anaerobe Clostridium homopropionicum LuHBu1 (DSM 5847T).</title>
        <authorList>
            <person name="Poehlein A."/>
            <person name="Beck M."/>
            <person name="Schiel-Bengelsdorf B."/>
            <person name="Bengelsdorf F.R."/>
            <person name="Daniel R."/>
            <person name="Duerre P."/>
        </authorList>
    </citation>
    <scope>NUCLEOTIDE SEQUENCE [LARGE SCALE GENOMIC DNA]</scope>
    <source>
        <strain evidence="2">DSM 5847</strain>
    </source>
</reference>
<name>A0A0L6Z9N1_9CLOT</name>
<dbReference type="PATRIC" id="fig|1121318.3.peg.1777"/>
<dbReference type="RefSeq" id="WP_052221312.1">
    <property type="nucleotide sequence ID" value="NZ_LHUR01000022.1"/>
</dbReference>
<evidence type="ECO:0008006" key="3">
    <source>
        <dbReference type="Google" id="ProtNLM"/>
    </source>
</evidence>
<accession>A0A0L6Z9N1</accession>
<dbReference type="AlphaFoldDB" id="A0A0L6Z9N1"/>
<gene>
    <name evidence="1" type="ORF">CLHOM_17630</name>
</gene>
<sequence length="66" mass="7929">MYDRVLKASLEEQRIIIILYLKGNEITQRTIKVLKITDDDVQAYCFLRKQIRRFKKNNILAADYTH</sequence>
<evidence type="ECO:0000313" key="1">
    <source>
        <dbReference type="EMBL" id="KOA19674.1"/>
    </source>
</evidence>